<organism evidence="4 5">
    <name type="scientific">Nonomuraea zeae</name>
    <dbReference type="NCBI Taxonomy" id="1642303"/>
    <lineage>
        <taxon>Bacteria</taxon>
        <taxon>Bacillati</taxon>
        <taxon>Actinomycetota</taxon>
        <taxon>Actinomycetes</taxon>
        <taxon>Streptosporangiales</taxon>
        <taxon>Streptosporangiaceae</taxon>
        <taxon>Nonomuraea</taxon>
    </lineage>
</organism>
<feature type="region of interest" description="Disordered" evidence="3">
    <location>
        <begin position="314"/>
        <end position="347"/>
    </location>
</feature>
<dbReference type="InterPro" id="IPR011043">
    <property type="entry name" value="Gal_Oxase/kelch_b-propeller"/>
</dbReference>
<dbReference type="SMART" id="SM00612">
    <property type="entry name" value="Kelch"/>
    <property type="match status" value="4"/>
</dbReference>
<evidence type="ECO:0000256" key="3">
    <source>
        <dbReference type="SAM" id="MobiDB-lite"/>
    </source>
</evidence>
<gene>
    <name evidence="4" type="ORF">ETD85_44470</name>
</gene>
<dbReference type="SUPFAM" id="SSF50965">
    <property type="entry name" value="Galactose oxidase, central domain"/>
    <property type="match status" value="1"/>
</dbReference>
<dbReference type="InterPro" id="IPR037293">
    <property type="entry name" value="Gal_Oxidase_central_sf"/>
</dbReference>
<sequence>MTTSTLAATGAWATAADLPVAASWYGQHDGAVLLDDDGRVLVAGGADAGGAALDQSAVYDPAAQVWQAVGALRTPRKLHTVTRLDDGRVLVAGGLSGSAGTGPGLASAELYDPATRSWTATGAMTVPRWGHSAVLLPDGSVLVAGGSAVRSGGTTKALRSAERYDPATGTWTATEDMTDARTGHTAVPLAGGVVLVCGGSAPVGSADDPALAFCELFTPGTATAPGTWTPTGSLLRARRHHQVTRLSDNAVLVTGGTAPGASGDGPFDPFSQRTAERFDLAGGGWTAVADMPSGRAFHRAVPFGTGQVLVAGGTASDRDESGYRSAVLFDPPPANPDPPARARTGSDEVTETGPAAWAGAAGLGTGRWAFAAAVLPDGRVLVAGGVTRSGLAAADPAVPELTRTSEIFTGSGS</sequence>
<evidence type="ECO:0000256" key="2">
    <source>
        <dbReference type="ARBA" id="ARBA00022737"/>
    </source>
</evidence>
<proteinExistence type="predicted"/>
<dbReference type="EMBL" id="VCKX01000218">
    <property type="protein sequence ID" value="TMR25879.1"/>
    <property type="molecule type" value="Genomic_DNA"/>
</dbReference>
<keyword evidence="1" id="KW-0880">Kelch repeat</keyword>
<evidence type="ECO:0000313" key="5">
    <source>
        <dbReference type="Proteomes" id="UP000306628"/>
    </source>
</evidence>
<name>A0A5S4FYV4_9ACTN</name>
<feature type="compositionally biased region" description="Pro residues" evidence="3">
    <location>
        <begin position="330"/>
        <end position="339"/>
    </location>
</feature>
<dbReference type="AlphaFoldDB" id="A0A5S4FYV4"/>
<dbReference type="Pfam" id="PF01344">
    <property type="entry name" value="Kelch_1"/>
    <property type="match status" value="2"/>
</dbReference>
<dbReference type="Gene3D" id="2.130.10.80">
    <property type="entry name" value="Galactose oxidase/kelch, beta-propeller"/>
    <property type="match status" value="2"/>
</dbReference>
<keyword evidence="2" id="KW-0677">Repeat</keyword>
<reference evidence="4 5" key="1">
    <citation type="submission" date="2019-05" db="EMBL/GenBank/DDBJ databases">
        <title>Draft genome sequence of Nonomuraea zeae DSM 100528.</title>
        <authorList>
            <person name="Saricaoglu S."/>
            <person name="Isik K."/>
        </authorList>
    </citation>
    <scope>NUCLEOTIDE SEQUENCE [LARGE SCALE GENOMIC DNA]</scope>
    <source>
        <strain evidence="4 5">DSM 100528</strain>
    </source>
</reference>
<evidence type="ECO:0000256" key="1">
    <source>
        <dbReference type="ARBA" id="ARBA00022441"/>
    </source>
</evidence>
<dbReference type="PANTHER" id="PTHR46344">
    <property type="entry name" value="OS02G0202900 PROTEIN"/>
    <property type="match status" value="1"/>
</dbReference>
<dbReference type="OrthoDB" id="3676679at2"/>
<dbReference type="Gene3D" id="2.120.10.80">
    <property type="entry name" value="Kelch-type beta propeller"/>
    <property type="match status" value="1"/>
</dbReference>
<accession>A0A5S4FYV4</accession>
<dbReference type="InterPro" id="IPR015915">
    <property type="entry name" value="Kelch-typ_b-propeller"/>
</dbReference>
<dbReference type="Proteomes" id="UP000306628">
    <property type="component" value="Unassembled WGS sequence"/>
</dbReference>
<comment type="caution">
    <text evidence="4">The sequence shown here is derived from an EMBL/GenBank/DDBJ whole genome shotgun (WGS) entry which is preliminary data.</text>
</comment>
<dbReference type="RefSeq" id="WP_138695880.1">
    <property type="nucleotide sequence ID" value="NZ_JBHSAZ010000033.1"/>
</dbReference>
<dbReference type="InterPro" id="IPR006652">
    <property type="entry name" value="Kelch_1"/>
</dbReference>
<dbReference type="PANTHER" id="PTHR46344:SF27">
    <property type="entry name" value="KELCH REPEAT SUPERFAMILY PROTEIN"/>
    <property type="match status" value="1"/>
</dbReference>
<keyword evidence="5" id="KW-1185">Reference proteome</keyword>
<evidence type="ECO:0000313" key="4">
    <source>
        <dbReference type="EMBL" id="TMR25879.1"/>
    </source>
</evidence>
<protein>
    <submittedName>
        <fullName evidence="4">Kelch-like protein 17</fullName>
    </submittedName>
</protein>